<evidence type="ECO:0000313" key="2">
    <source>
        <dbReference type="EMBL" id="MBS4223322.1"/>
    </source>
</evidence>
<dbReference type="Proteomes" id="UP000676456">
    <property type="component" value="Unassembled WGS sequence"/>
</dbReference>
<keyword evidence="3" id="KW-1185">Reference proteome</keyword>
<dbReference type="Pfam" id="PF01261">
    <property type="entry name" value="AP_endonuc_2"/>
    <property type="match status" value="1"/>
</dbReference>
<dbReference type="AlphaFoldDB" id="A0A942UPS9"/>
<dbReference type="EMBL" id="JAGYPN010000002">
    <property type="protein sequence ID" value="MBS4223322.1"/>
    <property type="molecule type" value="Genomic_DNA"/>
</dbReference>
<dbReference type="InterPro" id="IPR036237">
    <property type="entry name" value="Xyl_isomerase-like_sf"/>
</dbReference>
<dbReference type="SUPFAM" id="SSF51658">
    <property type="entry name" value="Xylose isomerase-like"/>
    <property type="match status" value="1"/>
</dbReference>
<protein>
    <submittedName>
        <fullName evidence="2">TIM barrel protein</fullName>
    </submittedName>
</protein>
<reference evidence="2 3" key="1">
    <citation type="submission" date="2021-05" db="EMBL/GenBank/DDBJ databases">
        <title>Novel Bacillus species.</title>
        <authorList>
            <person name="Liu G."/>
        </authorList>
    </citation>
    <scope>NUCLEOTIDE SEQUENCE [LARGE SCALE GENOMIC DNA]</scope>
    <source>
        <strain evidence="2 3">FJAT-49682</strain>
    </source>
</reference>
<dbReference type="RefSeq" id="WP_213098343.1">
    <property type="nucleotide sequence ID" value="NZ_JAGYPN010000002.1"/>
</dbReference>
<dbReference type="Gene3D" id="3.20.20.150">
    <property type="entry name" value="Divalent-metal-dependent TIM barrel enzymes"/>
    <property type="match status" value="1"/>
</dbReference>
<sequence length="309" mass="35137">MKLATRINSILPTVNGDVIKAIKKLSEIGGITSVDLNYPEHFDQYSNSEIYAAIKEANLEVNGLALRFRNSFKNGELGNTQEDIAEDAFILCKKAADACREIGGKVVTLWLGFDGFDYPFQIDYQKIWHQVKGYIIALGEYAPDLLISIEYKPYEERSYALIDSIGTTMLMVNDVNRENVGVTVDYCHMLMKRENPAYGLSLAADKEKLYGVHINDGYGSHDDGLMVGTVSLMQTLEFMYYLKKYNYQGAIYFDTFPVREDPIFEIRQNVASIEKISQLIDQLGLEYIQNIINKNDAVEVNKLFYQCLK</sequence>
<dbReference type="InterPro" id="IPR050312">
    <property type="entry name" value="IolE/XylAMocC-like"/>
</dbReference>
<evidence type="ECO:0000259" key="1">
    <source>
        <dbReference type="Pfam" id="PF01261"/>
    </source>
</evidence>
<feature type="domain" description="Xylose isomerase-like TIM barrel" evidence="1">
    <location>
        <begin position="30"/>
        <end position="273"/>
    </location>
</feature>
<dbReference type="PANTHER" id="PTHR12110">
    <property type="entry name" value="HYDROXYPYRUVATE ISOMERASE"/>
    <property type="match status" value="1"/>
</dbReference>
<dbReference type="InterPro" id="IPR013022">
    <property type="entry name" value="Xyl_isomerase-like_TIM-brl"/>
</dbReference>
<gene>
    <name evidence="2" type="ORF">KHA91_11265</name>
</gene>
<evidence type="ECO:0000313" key="3">
    <source>
        <dbReference type="Proteomes" id="UP000676456"/>
    </source>
</evidence>
<comment type="caution">
    <text evidence="2">The sequence shown here is derived from an EMBL/GenBank/DDBJ whole genome shotgun (WGS) entry which is preliminary data.</text>
</comment>
<accession>A0A942UPS9</accession>
<name>A0A942UPS9_9BACI</name>
<dbReference type="PANTHER" id="PTHR12110:SF41">
    <property type="entry name" value="INOSOSE DEHYDRATASE"/>
    <property type="match status" value="1"/>
</dbReference>
<proteinExistence type="predicted"/>
<organism evidence="2 3">
    <name type="scientific">Lederbergia citrea</name>
    <dbReference type="NCBI Taxonomy" id="2833581"/>
    <lineage>
        <taxon>Bacteria</taxon>
        <taxon>Bacillati</taxon>
        <taxon>Bacillota</taxon>
        <taxon>Bacilli</taxon>
        <taxon>Bacillales</taxon>
        <taxon>Bacillaceae</taxon>
        <taxon>Lederbergia</taxon>
    </lineage>
</organism>